<feature type="compositionally biased region" description="Basic and acidic residues" evidence="3">
    <location>
        <begin position="135"/>
        <end position="147"/>
    </location>
</feature>
<dbReference type="InterPro" id="IPR036310">
    <property type="entry name" value="Smp-1-like_sf"/>
</dbReference>
<sequence length="855" mass="96852">MYVCITSALLSPSLATAALDGCCFVLAISPSPSLHEVHPLPDTDTHTHTHTPPLFTRITPLSSPIKQQHDKMPAATAEPQPFEFPPGYVMPLPTRPSKMDEDTLHPVRVPTPLPDLLPRSMKDIQKMRNLQSDGDTAKKYVPPRRDLPPPYVNDSECDEFEDKTIDTTILNMSEKDRTKRMGHTYQLNGPSVEGDVTPVFENGLLFKVVTPDGSWYYYNDTDKYEMHVKFTFGAKSDLQPGEKVDMYVMGTSELSASLVVFPGETTKLVAGKINGFKCSAKAVPLNDDKRDILYGEVNDRIAEDLMDMAQAIGVREDDLTEEKVLAYCEENEKPYIDCDFRPCDYSLYRADVDTYLPRFIPWHRPSTWIPEEQLTEVRLFRRDILPSQVTHGSIGDTYLVSAIAALTDASGDRLHDLFRHPVSAANGKIERALGAYWVTINFNGWWLPVLLDDFLPATRDGPEFARCAVDIRRLWVALLEKTYAKVHGSYANIASGDPLEPLSEFTGFPVTRYESFWEDAQGGDDMLFQEMLSYNRMGHLQVLCTPSDGGEAFGNANVVSANPELEATYEKMGLLLHHGYAVLQTEYFEDLDLRLLRVRNPWGNGSEWTGAWSKNDKRWSKYPSVRNACYRHGGSPTDADRTFWVEWSDALKIFSGGGCCHLRTPWFDYRVRGEFAQGIPTVSFEVNVSAPTEAYITLSQEDERDDPSLEYHALLLSVFRHSGKKEKLDATSNSLVEKPDRQLKFNFSRDVAMKYTFLPEHSPYFVIPRIHDPSVTKPYVMGLLCDTYVGNGIKVEFKRVDRNCRIFANMPSFAQTGMMEDTAAEYQIRTPRQPIECIGEEIVDERLREFGILEE</sequence>
<keyword evidence="7" id="KW-1185">Reference proteome</keyword>
<dbReference type="AlphaFoldDB" id="Q4Q6M4"/>
<dbReference type="VEuPathDB" id="TriTrypDB:LMJFC_310009500"/>
<evidence type="ECO:0000313" key="6">
    <source>
        <dbReference type="EMBL" id="CAJ08226.1"/>
    </source>
</evidence>
<evidence type="ECO:0000259" key="5">
    <source>
        <dbReference type="PROSITE" id="PS50203"/>
    </source>
</evidence>
<dbReference type="PROSITE" id="PS50203">
    <property type="entry name" value="CALPAIN_CAT"/>
    <property type="match status" value="1"/>
</dbReference>
<proteinExistence type="predicted"/>
<reference evidence="6 7" key="2">
    <citation type="journal article" date="2011" name="Genome Res.">
        <title>Chromosome and gene copy number variation allow major structural change between species and strains of Leishmania.</title>
        <authorList>
            <person name="Rogers M.B."/>
            <person name="Hilley J.D."/>
            <person name="Dickens N.J."/>
            <person name="Wilkes J."/>
            <person name="Bates P.A."/>
            <person name="Depledge D.P."/>
            <person name="Harris D."/>
            <person name="Her Y."/>
            <person name="Herzyk P."/>
            <person name="Imamura H."/>
            <person name="Otto T.D."/>
            <person name="Sanders M."/>
            <person name="Seeger K."/>
            <person name="Dujardin J.C."/>
            <person name="Berriman M."/>
            <person name="Smith D.F."/>
            <person name="Hertz-Fowler C."/>
            <person name="Mottram J.C."/>
        </authorList>
    </citation>
    <scope>NUCLEOTIDE SEQUENCE [LARGE SCALE GENOMIC DNA]</scope>
    <source>
        <strain evidence="7">MHOM/IL/81/Friedlin</strain>
    </source>
</reference>
<accession>Q4Q6M4</accession>
<feature type="active site" evidence="1">
    <location>
        <position position="600"/>
    </location>
</feature>
<evidence type="ECO:0000256" key="3">
    <source>
        <dbReference type="SAM" id="MobiDB-lite"/>
    </source>
</evidence>
<dbReference type="SUPFAM" id="SSF101601">
    <property type="entry name" value="Smp-1-like"/>
    <property type="match status" value="1"/>
</dbReference>
<feature type="domain" description="Calpain catalytic" evidence="5">
    <location>
        <begin position="334"/>
        <end position="663"/>
    </location>
</feature>
<dbReference type="SMART" id="SM00230">
    <property type="entry name" value="CysPc"/>
    <property type="match status" value="1"/>
</dbReference>
<dbReference type="Pfam" id="PF09149">
    <property type="entry name" value="DUF1935"/>
    <property type="match status" value="1"/>
</dbReference>
<dbReference type="GO" id="GO:0004198">
    <property type="term" value="F:calcium-dependent cysteine-type endopeptidase activity"/>
    <property type="evidence" value="ECO:0007669"/>
    <property type="project" value="InterPro"/>
</dbReference>
<dbReference type="InterPro" id="IPR022684">
    <property type="entry name" value="Calpain_cysteine_protease"/>
</dbReference>
<feature type="signal peptide" evidence="4">
    <location>
        <begin position="1"/>
        <end position="17"/>
    </location>
</feature>
<dbReference type="KEGG" id="lma:LMJF_31_0390"/>
<dbReference type="InterPro" id="IPR001300">
    <property type="entry name" value="Peptidase_C2_calpain_cat"/>
</dbReference>
<feature type="chain" id="PRO_5004242155" evidence="4">
    <location>
        <begin position="18"/>
        <end position="855"/>
    </location>
</feature>
<reference evidence="6 7" key="1">
    <citation type="journal article" date="2005" name="Science">
        <title>The genome of the kinetoplastid parasite, Leishmania major.</title>
        <authorList>
            <person name="Ivens A.C."/>
            <person name="Peacock C.S."/>
            <person name="Worthey E.A."/>
            <person name="Murphy L."/>
            <person name="Aggarwal G."/>
            <person name="Berriman M."/>
            <person name="Sisk E."/>
            <person name="Rajandream M.A."/>
            <person name="Adlem E."/>
            <person name="Aert R."/>
            <person name="Anupama A."/>
            <person name="Apostolou Z."/>
            <person name="Attipoe P."/>
            <person name="Bason N."/>
            <person name="Bauser C."/>
            <person name="Beck A."/>
            <person name="Beverley S.M."/>
            <person name="Bianchettin G."/>
            <person name="Borzym K."/>
            <person name="Bothe G."/>
            <person name="Bruschi C.V."/>
            <person name="Collins M."/>
            <person name="Cadag E."/>
            <person name="Ciarloni L."/>
            <person name="Clayton C."/>
            <person name="Coulson R.M."/>
            <person name="Cronin A."/>
            <person name="Cruz A.K."/>
            <person name="Davies R.M."/>
            <person name="De Gaudenzi J."/>
            <person name="Dobson D.E."/>
            <person name="Duesterhoeft A."/>
            <person name="Fazelina G."/>
            <person name="Fosker N."/>
            <person name="Frasch A.C."/>
            <person name="Fraser A."/>
            <person name="Fuchs M."/>
            <person name="Gabel C."/>
            <person name="Goble A."/>
            <person name="Goffeau A."/>
            <person name="Harris D."/>
            <person name="Hertz-Fowler C."/>
            <person name="Hilbert H."/>
            <person name="Horn D."/>
            <person name="Huang Y."/>
            <person name="Klages S."/>
            <person name="Knights A."/>
            <person name="Kube M."/>
            <person name="Larke N."/>
            <person name="Litvin L."/>
            <person name="Lord A."/>
            <person name="Louie T."/>
            <person name="Marra M."/>
            <person name="Masuy D."/>
            <person name="Matthews K."/>
            <person name="Michaeli S."/>
            <person name="Mottram J.C."/>
            <person name="Muller-Auer S."/>
            <person name="Munden H."/>
            <person name="Nelson S."/>
            <person name="Norbertczak H."/>
            <person name="Oliver K."/>
            <person name="O'neil S."/>
            <person name="Pentony M."/>
            <person name="Pohl T.M."/>
            <person name="Price C."/>
            <person name="Purnelle B."/>
            <person name="Quail M.A."/>
            <person name="Rabbinowitsch E."/>
            <person name="Reinhardt R."/>
            <person name="Rieger M."/>
            <person name="Rinta J."/>
            <person name="Robben J."/>
            <person name="Robertson L."/>
            <person name="Ruiz J.C."/>
            <person name="Rutter S."/>
            <person name="Saunders D."/>
            <person name="Schafer M."/>
            <person name="Schein J."/>
            <person name="Schwartz D.C."/>
            <person name="Seeger K."/>
            <person name="Seyler A."/>
            <person name="Sharp S."/>
            <person name="Shin H."/>
            <person name="Sivam D."/>
            <person name="Squares R."/>
            <person name="Squares S."/>
            <person name="Tosato V."/>
            <person name="Vogt C."/>
            <person name="Volckaert G."/>
            <person name="Wambutt R."/>
            <person name="Warren T."/>
            <person name="Wedler H."/>
            <person name="Woodward J."/>
            <person name="Zhou S."/>
            <person name="Zimmermann W."/>
            <person name="Smith D.F."/>
            <person name="Blackwell J.M."/>
            <person name="Stuart K.D."/>
            <person name="Barrell B."/>
            <person name="Myler P.J."/>
        </authorList>
    </citation>
    <scope>NUCLEOTIDE SEQUENCE [LARGE SCALE GENOMIC DNA]</scope>
    <source>
        <strain evidence="7">MHOM/IL/81/Friedlin</strain>
    </source>
</reference>
<feature type="region of interest" description="Disordered" evidence="3">
    <location>
        <begin position="131"/>
        <end position="154"/>
    </location>
</feature>
<evidence type="ECO:0000256" key="1">
    <source>
        <dbReference type="PIRSR" id="PIRSR622684-1"/>
    </source>
</evidence>
<evidence type="ECO:0000313" key="7">
    <source>
        <dbReference type="Proteomes" id="UP000000542"/>
    </source>
</evidence>
<dbReference type="InParanoid" id="Q4Q6M4"/>
<dbReference type="InterPro" id="IPR015232">
    <property type="entry name" value="DUF1935"/>
</dbReference>
<protein>
    <submittedName>
        <fullName evidence="6">Putative calpain-like cysteine peptidase</fullName>
    </submittedName>
</protein>
<organism evidence="6 7">
    <name type="scientific">Leishmania major</name>
    <dbReference type="NCBI Taxonomy" id="5664"/>
    <lineage>
        <taxon>Eukaryota</taxon>
        <taxon>Discoba</taxon>
        <taxon>Euglenozoa</taxon>
        <taxon>Kinetoplastea</taxon>
        <taxon>Metakinetoplastina</taxon>
        <taxon>Trypanosomatida</taxon>
        <taxon>Trypanosomatidae</taxon>
        <taxon>Leishmaniinae</taxon>
        <taxon>Leishmania</taxon>
    </lineage>
</organism>
<dbReference type="InterPro" id="IPR038765">
    <property type="entry name" value="Papain-like_cys_pep_sf"/>
</dbReference>
<dbReference type="EMBL" id="FR796427">
    <property type="protein sequence ID" value="CAJ08226.1"/>
    <property type="molecule type" value="Genomic_DNA"/>
</dbReference>
<dbReference type="Pfam" id="PF00648">
    <property type="entry name" value="Peptidase_C2"/>
    <property type="match status" value="1"/>
</dbReference>
<dbReference type="eggNOG" id="KOG0045">
    <property type="taxonomic scope" value="Eukaryota"/>
</dbReference>
<dbReference type="VEuPathDB" id="TriTrypDB:LmjF.31.0390"/>
<dbReference type="RefSeq" id="XP_001685024.1">
    <property type="nucleotide sequence ID" value="XM_001684972.1"/>
</dbReference>
<dbReference type="VEuPathDB" id="TriTrypDB:LMJSD75_310009200"/>
<dbReference type="Gene3D" id="3.90.70.10">
    <property type="entry name" value="Cysteine proteinases"/>
    <property type="match status" value="1"/>
</dbReference>
<dbReference type="PANTHER" id="PTHR10183">
    <property type="entry name" value="CALPAIN"/>
    <property type="match status" value="1"/>
</dbReference>
<dbReference type="OMA" id="GCCHLRT"/>
<dbReference type="HOGENOM" id="CLU_012718_0_0_1"/>
<keyword evidence="4" id="KW-0732">Signal</keyword>
<dbReference type="PRINTS" id="PR00704">
    <property type="entry name" value="CALPAIN"/>
</dbReference>
<comment type="caution">
    <text evidence="2">Lacks conserved residue(s) required for the propagation of feature annotation.</text>
</comment>
<dbReference type="SUPFAM" id="SSF54001">
    <property type="entry name" value="Cysteine proteinases"/>
    <property type="match status" value="1"/>
</dbReference>
<dbReference type="PANTHER" id="PTHR10183:SF423">
    <property type="entry name" value="LEUCINE-RICH REPEAT PROTEIN (LRRP)"/>
    <property type="match status" value="1"/>
</dbReference>
<gene>
    <name evidence="6" type="ORF">LMJF_31_0390</name>
</gene>
<evidence type="ECO:0000256" key="2">
    <source>
        <dbReference type="PROSITE-ProRule" id="PRU00239"/>
    </source>
</evidence>
<name>Q4Q6M4_LEIMA</name>
<evidence type="ECO:0000256" key="4">
    <source>
        <dbReference type="SAM" id="SignalP"/>
    </source>
</evidence>
<dbReference type="VEuPathDB" id="TriTrypDB:LMJLV39_310009200"/>
<dbReference type="CDD" id="cd00044">
    <property type="entry name" value="CysPc"/>
    <property type="match status" value="1"/>
</dbReference>
<dbReference type="Gene3D" id="2.60.40.1180">
    <property type="entry name" value="Golgi alpha-mannosidase II"/>
    <property type="match status" value="1"/>
</dbReference>
<dbReference type="GeneID" id="5653965"/>
<feature type="active site" evidence="1">
    <location>
        <position position="578"/>
    </location>
</feature>
<dbReference type="InterPro" id="IPR013780">
    <property type="entry name" value="Glyco_hydro_b"/>
</dbReference>
<dbReference type="GO" id="GO:0005929">
    <property type="term" value="C:cilium"/>
    <property type="evidence" value="ECO:0000318"/>
    <property type="project" value="GO_Central"/>
</dbReference>
<dbReference type="Proteomes" id="UP000000542">
    <property type="component" value="Chromosome 31"/>
</dbReference>
<dbReference type="GO" id="GO:0006508">
    <property type="term" value="P:proteolysis"/>
    <property type="evidence" value="ECO:0007669"/>
    <property type="project" value="InterPro"/>
</dbReference>